<comment type="caution">
    <text evidence="3">The sequence shown here is derived from an EMBL/GenBank/DDBJ whole genome shotgun (WGS) entry which is preliminary data.</text>
</comment>
<dbReference type="Gene3D" id="3.30.70.100">
    <property type="match status" value="1"/>
</dbReference>
<evidence type="ECO:0000313" key="4">
    <source>
        <dbReference type="Proteomes" id="UP001240447"/>
    </source>
</evidence>
<feature type="domain" description="HMA" evidence="2">
    <location>
        <begin position="26"/>
        <end position="91"/>
    </location>
</feature>
<keyword evidence="4" id="KW-1185">Reference proteome</keyword>
<proteinExistence type="predicted"/>
<dbReference type="Pfam" id="PF00403">
    <property type="entry name" value="HMA"/>
    <property type="match status" value="1"/>
</dbReference>
<organism evidence="3 4">
    <name type="scientific">Nocardioides massiliensis</name>
    <dbReference type="NCBI Taxonomy" id="1325935"/>
    <lineage>
        <taxon>Bacteria</taxon>
        <taxon>Bacillati</taxon>
        <taxon>Actinomycetota</taxon>
        <taxon>Actinomycetes</taxon>
        <taxon>Propionibacteriales</taxon>
        <taxon>Nocardioidaceae</taxon>
        <taxon>Nocardioides</taxon>
    </lineage>
</organism>
<dbReference type="InterPro" id="IPR017969">
    <property type="entry name" value="Heavy-metal-associated_CS"/>
</dbReference>
<dbReference type="Proteomes" id="UP001240447">
    <property type="component" value="Unassembled WGS sequence"/>
</dbReference>
<dbReference type="CDD" id="cd00371">
    <property type="entry name" value="HMA"/>
    <property type="match status" value="1"/>
</dbReference>
<dbReference type="PROSITE" id="PS01047">
    <property type="entry name" value="HMA_1"/>
    <property type="match status" value="1"/>
</dbReference>
<keyword evidence="1" id="KW-0479">Metal-binding</keyword>
<sequence>MCTSCNCSTAGTQTIDISTPEAAQTWSEEFTLTGVTCGGCAGNVTDAVTNVEGVDRAEVDVARSTLTVHAPSAVPREAIAAAVSAAGYGMG</sequence>
<name>A0ABT9NS89_9ACTN</name>
<dbReference type="SUPFAM" id="SSF55008">
    <property type="entry name" value="HMA, heavy metal-associated domain"/>
    <property type="match status" value="1"/>
</dbReference>
<dbReference type="InterPro" id="IPR006121">
    <property type="entry name" value="HMA_dom"/>
</dbReference>
<evidence type="ECO:0000259" key="2">
    <source>
        <dbReference type="PROSITE" id="PS50846"/>
    </source>
</evidence>
<protein>
    <submittedName>
        <fullName evidence="3">Copper chaperone CopZ</fullName>
    </submittedName>
</protein>
<evidence type="ECO:0000313" key="3">
    <source>
        <dbReference type="EMBL" id="MDP9823263.1"/>
    </source>
</evidence>
<reference evidence="3 4" key="1">
    <citation type="submission" date="2023-07" db="EMBL/GenBank/DDBJ databases">
        <title>Sequencing the genomes of 1000 actinobacteria strains.</title>
        <authorList>
            <person name="Klenk H.-P."/>
        </authorList>
    </citation>
    <scope>NUCLEOTIDE SEQUENCE [LARGE SCALE GENOMIC DNA]</scope>
    <source>
        <strain evidence="3 4">GD13</strain>
    </source>
</reference>
<dbReference type="PROSITE" id="PS50846">
    <property type="entry name" value="HMA_2"/>
    <property type="match status" value="1"/>
</dbReference>
<dbReference type="RefSeq" id="WP_068124260.1">
    <property type="nucleotide sequence ID" value="NZ_CCXJ01000700.1"/>
</dbReference>
<dbReference type="InterPro" id="IPR036163">
    <property type="entry name" value="HMA_dom_sf"/>
</dbReference>
<gene>
    <name evidence="3" type="ORF">J2S59_003072</name>
</gene>
<dbReference type="EMBL" id="JAUSQM010000001">
    <property type="protein sequence ID" value="MDP9823263.1"/>
    <property type="molecule type" value="Genomic_DNA"/>
</dbReference>
<accession>A0ABT9NS89</accession>
<evidence type="ECO:0000256" key="1">
    <source>
        <dbReference type="ARBA" id="ARBA00022723"/>
    </source>
</evidence>